<organism evidence="10 11">
    <name type="scientific">Streptomyces griseus</name>
    <dbReference type="NCBI Taxonomy" id="1911"/>
    <lineage>
        <taxon>Bacteria</taxon>
        <taxon>Bacillati</taxon>
        <taxon>Actinomycetota</taxon>
        <taxon>Actinomycetes</taxon>
        <taxon>Kitasatosporales</taxon>
        <taxon>Streptomycetaceae</taxon>
        <taxon>Streptomyces</taxon>
    </lineage>
</organism>
<feature type="transmembrane region" description="Helical" evidence="8">
    <location>
        <begin position="93"/>
        <end position="111"/>
    </location>
</feature>
<dbReference type="GO" id="GO:0005886">
    <property type="term" value="C:plasma membrane"/>
    <property type="evidence" value="ECO:0007669"/>
    <property type="project" value="UniProtKB-SubCell"/>
</dbReference>
<protein>
    <submittedName>
        <fullName evidence="10">Puromycin resistance protein pur8</fullName>
    </submittedName>
</protein>
<evidence type="ECO:0000256" key="5">
    <source>
        <dbReference type="ARBA" id="ARBA00022989"/>
    </source>
</evidence>
<evidence type="ECO:0000256" key="3">
    <source>
        <dbReference type="ARBA" id="ARBA00022475"/>
    </source>
</evidence>
<feature type="transmembrane region" description="Helical" evidence="8">
    <location>
        <begin position="317"/>
        <end position="335"/>
    </location>
</feature>
<dbReference type="PROSITE" id="PS50850">
    <property type="entry name" value="MFS"/>
    <property type="match status" value="1"/>
</dbReference>
<evidence type="ECO:0000313" key="10">
    <source>
        <dbReference type="EMBL" id="SUP60630.1"/>
    </source>
</evidence>
<proteinExistence type="predicted"/>
<dbReference type="Pfam" id="PF07690">
    <property type="entry name" value="MFS_1"/>
    <property type="match status" value="2"/>
</dbReference>
<dbReference type="SUPFAM" id="SSF103473">
    <property type="entry name" value="MFS general substrate transporter"/>
    <property type="match status" value="1"/>
</dbReference>
<dbReference type="RefSeq" id="WP_202854048.1">
    <property type="nucleotide sequence ID" value="NZ_UHID01000007.1"/>
</dbReference>
<feature type="domain" description="Major facilitator superfamily (MFS) profile" evidence="9">
    <location>
        <begin position="27"/>
        <end position="485"/>
    </location>
</feature>
<feature type="transmembrane region" description="Helical" evidence="8">
    <location>
        <begin position="213"/>
        <end position="233"/>
    </location>
</feature>
<keyword evidence="6 8" id="KW-0472">Membrane</keyword>
<dbReference type="PANTHER" id="PTHR42718">
    <property type="entry name" value="MAJOR FACILITATOR SUPERFAMILY MULTIDRUG TRANSPORTER MFSC"/>
    <property type="match status" value="1"/>
</dbReference>
<evidence type="ECO:0000256" key="2">
    <source>
        <dbReference type="ARBA" id="ARBA00022448"/>
    </source>
</evidence>
<keyword evidence="3" id="KW-1003">Cell membrane</keyword>
<feature type="transmembrane region" description="Helical" evidence="8">
    <location>
        <begin position="283"/>
        <end position="305"/>
    </location>
</feature>
<keyword evidence="4 8" id="KW-0812">Transmembrane</keyword>
<dbReference type="InterPro" id="IPR004638">
    <property type="entry name" value="EmrB-like"/>
</dbReference>
<dbReference type="Gene3D" id="1.20.1720.10">
    <property type="entry name" value="Multidrug resistance protein D"/>
    <property type="match status" value="1"/>
</dbReference>
<sequence length="501" mass="51162">MTVSPANDTDPAGEEAAPGGPARPGLLLLFLCLADLMVVLDATIVNVALPSMKSGLGMTQTDLQWVVNGYALLFGGFLMLGGKLGDLFGRKRLFLIGVVMFTVASVVNGFAESSLVLIVGRCLQGVAGALIAPTGLSIINTSFKDTSMRTKALGAWGTIAAAGGALGLLLGGVLSSALSWHWIFFINLPVGLVVLLGSRLIPDSRERGENPSVDYVGAVTLTGGLLLLVLALSHGQSWGWTSARLLGTVATALLLLAAFLVASVRSRSPIVRLGIFRIRTLAVADLVLLMLTSGIFSMFFFSSLYLQDVLEYSPIRAGLAFLPAAIGVMVGATLAQPVVKRLGPVAVGSAGLVVGAAGMLFLARLPVEGDYAGGLLPGLLTLSIGLGLAFVPVTLLATSGVPEEDAGLASGLYQTVQEIGGAIGLAVLSALAVRRAAAELDGSSAADTASQVAAQVAGFRTAFLGGAVALLAGAVVLAALLRKRHVDPVMEQAANSEAQPA</sequence>
<dbReference type="GO" id="GO:0046677">
    <property type="term" value="P:response to antibiotic"/>
    <property type="evidence" value="ECO:0007669"/>
    <property type="project" value="UniProtKB-KW"/>
</dbReference>
<gene>
    <name evidence="10" type="primary">pur8</name>
    <name evidence="10" type="ORF">NCTC7807_04701</name>
</gene>
<dbReference type="EMBL" id="UHID01000007">
    <property type="protein sequence ID" value="SUP60630.1"/>
    <property type="molecule type" value="Genomic_DNA"/>
</dbReference>
<evidence type="ECO:0000256" key="1">
    <source>
        <dbReference type="ARBA" id="ARBA00004651"/>
    </source>
</evidence>
<feature type="transmembrane region" description="Helical" evidence="8">
    <location>
        <begin position="180"/>
        <end position="201"/>
    </location>
</feature>
<accession>A0A380P5Z9</accession>
<evidence type="ECO:0000256" key="7">
    <source>
        <dbReference type="ARBA" id="ARBA00023251"/>
    </source>
</evidence>
<dbReference type="InterPro" id="IPR011701">
    <property type="entry name" value="MFS"/>
</dbReference>
<keyword evidence="2" id="KW-0813">Transport</keyword>
<name>A0A380P5Z9_STRGR</name>
<comment type="subcellular location">
    <subcellularLocation>
        <location evidence="1">Cell membrane</location>
        <topology evidence="1">Multi-pass membrane protein</topology>
    </subcellularLocation>
</comment>
<dbReference type="InterPro" id="IPR020846">
    <property type="entry name" value="MFS_dom"/>
</dbReference>
<dbReference type="Proteomes" id="UP000254150">
    <property type="component" value="Unassembled WGS sequence"/>
</dbReference>
<dbReference type="AlphaFoldDB" id="A0A380P5Z9"/>
<feature type="transmembrane region" description="Helical" evidence="8">
    <location>
        <begin position="342"/>
        <end position="363"/>
    </location>
</feature>
<feature type="transmembrane region" description="Helical" evidence="8">
    <location>
        <begin position="26"/>
        <end position="51"/>
    </location>
</feature>
<feature type="transmembrane region" description="Helical" evidence="8">
    <location>
        <begin position="375"/>
        <end position="398"/>
    </location>
</feature>
<feature type="transmembrane region" description="Helical" evidence="8">
    <location>
        <begin position="117"/>
        <end position="140"/>
    </location>
</feature>
<evidence type="ECO:0000313" key="11">
    <source>
        <dbReference type="Proteomes" id="UP000254150"/>
    </source>
</evidence>
<feature type="transmembrane region" description="Helical" evidence="8">
    <location>
        <begin position="457"/>
        <end position="481"/>
    </location>
</feature>
<feature type="transmembrane region" description="Helical" evidence="8">
    <location>
        <begin position="152"/>
        <end position="174"/>
    </location>
</feature>
<dbReference type="CDD" id="cd17321">
    <property type="entry name" value="MFS_MMR_MDR_like"/>
    <property type="match status" value="1"/>
</dbReference>
<evidence type="ECO:0000256" key="6">
    <source>
        <dbReference type="ARBA" id="ARBA00023136"/>
    </source>
</evidence>
<keyword evidence="7" id="KW-0046">Antibiotic resistance</keyword>
<dbReference type="GO" id="GO:0022857">
    <property type="term" value="F:transmembrane transporter activity"/>
    <property type="evidence" value="ECO:0007669"/>
    <property type="project" value="InterPro"/>
</dbReference>
<dbReference type="PRINTS" id="PR01036">
    <property type="entry name" value="TCRTETB"/>
</dbReference>
<dbReference type="Gene3D" id="1.20.1250.20">
    <property type="entry name" value="MFS general substrate transporter like domains"/>
    <property type="match status" value="1"/>
</dbReference>
<keyword evidence="5 8" id="KW-1133">Transmembrane helix</keyword>
<evidence type="ECO:0000256" key="4">
    <source>
        <dbReference type="ARBA" id="ARBA00022692"/>
    </source>
</evidence>
<dbReference type="NCBIfam" id="TIGR00711">
    <property type="entry name" value="efflux_EmrB"/>
    <property type="match status" value="1"/>
</dbReference>
<reference evidence="10 11" key="1">
    <citation type="submission" date="2018-06" db="EMBL/GenBank/DDBJ databases">
        <authorList>
            <consortium name="Pathogen Informatics"/>
            <person name="Doyle S."/>
        </authorList>
    </citation>
    <scope>NUCLEOTIDE SEQUENCE [LARGE SCALE GENOMIC DNA]</scope>
    <source>
        <strain evidence="10 11">NCTC7807</strain>
    </source>
</reference>
<feature type="transmembrane region" description="Helical" evidence="8">
    <location>
        <begin position="419"/>
        <end position="437"/>
    </location>
</feature>
<feature type="transmembrane region" description="Helical" evidence="8">
    <location>
        <begin position="63"/>
        <end position="81"/>
    </location>
</feature>
<dbReference type="GeneID" id="95071095"/>
<evidence type="ECO:0000256" key="8">
    <source>
        <dbReference type="SAM" id="Phobius"/>
    </source>
</evidence>
<feature type="transmembrane region" description="Helical" evidence="8">
    <location>
        <begin position="245"/>
        <end position="262"/>
    </location>
</feature>
<dbReference type="PANTHER" id="PTHR42718:SF46">
    <property type="entry name" value="BLR6921 PROTEIN"/>
    <property type="match status" value="1"/>
</dbReference>
<dbReference type="InterPro" id="IPR036259">
    <property type="entry name" value="MFS_trans_sf"/>
</dbReference>
<evidence type="ECO:0000259" key="9">
    <source>
        <dbReference type="PROSITE" id="PS50850"/>
    </source>
</evidence>